<proteinExistence type="predicted"/>
<keyword evidence="2" id="KW-1185">Reference proteome</keyword>
<name>A0AAW1JH23_POPJA</name>
<dbReference type="AlphaFoldDB" id="A0AAW1JH23"/>
<gene>
    <name evidence="1" type="ORF">QE152_g29721</name>
</gene>
<protein>
    <submittedName>
        <fullName evidence="1">Uncharacterized protein</fullName>
    </submittedName>
</protein>
<reference evidence="1 2" key="1">
    <citation type="journal article" date="2024" name="BMC Genomics">
        <title>De novo assembly and annotation of Popillia japonica's genome with initial clues to its potential as an invasive pest.</title>
        <authorList>
            <person name="Cucini C."/>
            <person name="Boschi S."/>
            <person name="Funari R."/>
            <person name="Cardaioli E."/>
            <person name="Iannotti N."/>
            <person name="Marturano G."/>
            <person name="Paoli F."/>
            <person name="Bruttini M."/>
            <person name="Carapelli A."/>
            <person name="Frati F."/>
            <person name="Nardi F."/>
        </authorList>
    </citation>
    <scope>NUCLEOTIDE SEQUENCE [LARGE SCALE GENOMIC DNA]</scope>
    <source>
        <strain evidence="1">DMR45628</strain>
    </source>
</reference>
<dbReference type="Proteomes" id="UP001458880">
    <property type="component" value="Unassembled WGS sequence"/>
</dbReference>
<comment type="caution">
    <text evidence="1">The sequence shown here is derived from an EMBL/GenBank/DDBJ whole genome shotgun (WGS) entry which is preliminary data.</text>
</comment>
<evidence type="ECO:0000313" key="1">
    <source>
        <dbReference type="EMBL" id="KAK9702795.1"/>
    </source>
</evidence>
<sequence>MGKESIKAAIPRKKNRGTVDKKIERRNNENFGELGIIGMIRAQRLRWLGHIQRPLPERATRRVMGQSLIGARRRGRPRKKWRQAVEDDLRKLIPRNTSNVIYVPHIYADSIA</sequence>
<evidence type="ECO:0000313" key="2">
    <source>
        <dbReference type="Proteomes" id="UP001458880"/>
    </source>
</evidence>
<organism evidence="1 2">
    <name type="scientific">Popillia japonica</name>
    <name type="common">Japanese beetle</name>
    <dbReference type="NCBI Taxonomy" id="7064"/>
    <lineage>
        <taxon>Eukaryota</taxon>
        <taxon>Metazoa</taxon>
        <taxon>Ecdysozoa</taxon>
        <taxon>Arthropoda</taxon>
        <taxon>Hexapoda</taxon>
        <taxon>Insecta</taxon>
        <taxon>Pterygota</taxon>
        <taxon>Neoptera</taxon>
        <taxon>Endopterygota</taxon>
        <taxon>Coleoptera</taxon>
        <taxon>Polyphaga</taxon>
        <taxon>Scarabaeiformia</taxon>
        <taxon>Scarabaeidae</taxon>
        <taxon>Rutelinae</taxon>
        <taxon>Popillia</taxon>
    </lineage>
</organism>
<dbReference type="EMBL" id="JASPKY010000383">
    <property type="protein sequence ID" value="KAK9702795.1"/>
    <property type="molecule type" value="Genomic_DNA"/>
</dbReference>
<accession>A0AAW1JH23</accession>